<accession>A0A9W9LYS8</accession>
<dbReference type="OrthoDB" id="4364812at2759"/>
<reference evidence="2" key="2">
    <citation type="journal article" date="2023" name="IMA Fungus">
        <title>Comparative genomic study of the Penicillium genus elucidates a diverse pangenome and 15 lateral gene transfer events.</title>
        <authorList>
            <person name="Petersen C."/>
            <person name="Sorensen T."/>
            <person name="Nielsen M.R."/>
            <person name="Sondergaard T.E."/>
            <person name="Sorensen J.L."/>
            <person name="Fitzpatrick D.A."/>
            <person name="Frisvad J.C."/>
            <person name="Nielsen K.L."/>
        </authorList>
    </citation>
    <scope>NUCLEOTIDE SEQUENCE</scope>
    <source>
        <strain evidence="2">IBT 21917</strain>
    </source>
</reference>
<protein>
    <submittedName>
        <fullName evidence="2">Uncharacterized protein</fullName>
    </submittedName>
</protein>
<dbReference type="EMBL" id="JAPQKO010000001">
    <property type="protein sequence ID" value="KAJ5182590.1"/>
    <property type="molecule type" value="Genomic_DNA"/>
</dbReference>
<evidence type="ECO:0000313" key="3">
    <source>
        <dbReference type="Proteomes" id="UP001146351"/>
    </source>
</evidence>
<dbReference type="Proteomes" id="UP001146351">
    <property type="component" value="Unassembled WGS sequence"/>
</dbReference>
<organism evidence="2 3">
    <name type="scientific">Penicillium capsulatum</name>
    <dbReference type="NCBI Taxonomy" id="69766"/>
    <lineage>
        <taxon>Eukaryota</taxon>
        <taxon>Fungi</taxon>
        <taxon>Dikarya</taxon>
        <taxon>Ascomycota</taxon>
        <taxon>Pezizomycotina</taxon>
        <taxon>Eurotiomycetes</taxon>
        <taxon>Eurotiomycetidae</taxon>
        <taxon>Eurotiales</taxon>
        <taxon>Aspergillaceae</taxon>
        <taxon>Penicillium</taxon>
    </lineage>
</organism>
<reference evidence="2" key="1">
    <citation type="submission" date="2022-11" db="EMBL/GenBank/DDBJ databases">
        <authorList>
            <person name="Petersen C."/>
        </authorList>
    </citation>
    <scope>NUCLEOTIDE SEQUENCE</scope>
    <source>
        <strain evidence="2">IBT 21917</strain>
    </source>
</reference>
<dbReference type="AlphaFoldDB" id="A0A9W9LYS8"/>
<feature type="signal peptide" evidence="1">
    <location>
        <begin position="1"/>
        <end position="17"/>
    </location>
</feature>
<comment type="caution">
    <text evidence="2">The sequence shown here is derived from an EMBL/GenBank/DDBJ whole genome shotgun (WGS) entry which is preliminary data.</text>
</comment>
<keyword evidence="3" id="KW-1185">Reference proteome</keyword>
<proteinExistence type="predicted"/>
<keyword evidence="1" id="KW-0732">Signal</keyword>
<sequence length="166" mass="18818">MQVRPIFLLMFVASISASTTLEYFANEGCTGSPAKYGYEISGLCYELRPYRSVRVNPGDGERLYFFDDAAGCFSHLDNTITAPFHLTTSSPYVLTRTHQTIHERNFTRPAGCGIHTIWLRTCYDEHLVEKYEDMRQWAEVEGDGFLVEAARYAFDDGRHSPDGILG</sequence>
<gene>
    <name evidence="2" type="ORF">N7492_000206</name>
</gene>
<evidence type="ECO:0000256" key="1">
    <source>
        <dbReference type="SAM" id="SignalP"/>
    </source>
</evidence>
<feature type="chain" id="PRO_5040954550" evidence="1">
    <location>
        <begin position="18"/>
        <end position="166"/>
    </location>
</feature>
<name>A0A9W9LYS8_9EURO</name>
<evidence type="ECO:0000313" key="2">
    <source>
        <dbReference type="EMBL" id="KAJ5182590.1"/>
    </source>
</evidence>